<dbReference type="Pfam" id="PF03372">
    <property type="entry name" value="Exo_endo_phos"/>
    <property type="match status" value="1"/>
</dbReference>
<dbReference type="InterPro" id="IPR036691">
    <property type="entry name" value="Endo/exonu/phosph_ase_sf"/>
</dbReference>
<keyword evidence="3" id="KW-0378">Hydrolase</keyword>
<organism evidence="3 4">
    <name type="scientific">Nocardia yunnanensis</name>
    <dbReference type="NCBI Taxonomy" id="2382165"/>
    <lineage>
        <taxon>Bacteria</taxon>
        <taxon>Bacillati</taxon>
        <taxon>Actinomycetota</taxon>
        <taxon>Actinomycetes</taxon>
        <taxon>Mycobacteriales</taxon>
        <taxon>Nocardiaceae</taxon>
        <taxon>Nocardia</taxon>
    </lineage>
</organism>
<dbReference type="SUPFAM" id="SSF56219">
    <property type="entry name" value="DNase I-like"/>
    <property type="match status" value="1"/>
</dbReference>
<accession>A0A386ZKZ0</accession>
<dbReference type="Proteomes" id="UP000267164">
    <property type="component" value="Chromosome"/>
</dbReference>
<feature type="transmembrane region" description="Helical" evidence="1">
    <location>
        <begin position="37"/>
        <end position="56"/>
    </location>
</feature>
<keyword evidence="3" id="KW-0540">Nuclease</keyword>
<feature type="domain" description="Endonuclease/exonuclease/phosphatase" evidence="2">
    <location>
        <begin position="96"/>
        <end position="290"/>
    </location>
</feature>
<sequence length="306" mass="31964">MRPRTLVFVSAAALLTALTAAHDAVPDVLGAGVALDTAAPWLILLAPPLALLALLARSPAGAAAFLAPLLLWAYTFGSWWAPTATASTAGSMRIVSQNLYADNASPSATARALAATGADIVAVQELGGTDRAPVLRILDAVYPYREERGTVALWSRYPASDTTVADVGVGWQRGLRTHLTTPGGDVVVYVVHLPSIRPGDTETRDDGLRILSRQLAADTAPHILVAGDFNTATTDRNWRSFAPGFRDAQTVAGSGPGFTWPAAFPVARPDHLLVRGLSPLTAAVARLPGPDHRAPTATLALPAAPR</sequence>
<keyword evidence="1" id="KW-1133">Transmembrane helix</keyword>
<evidence type="ECO:0000259" key="2">
    <source>
        <dbReference type="Pfam" id="PF03372"/>
    </source>
</evidence>
<reference evidence="3 4" key="1">
    <citation type="submission" date="2018-09" db="EMBL/GenBank/DDBJ databases">
        <title>Nocardia yunnanensis sp. nov., an actinomycete isolated from a soil sample.</title>
        <authorList>
            <person name="Zhang J."/>
        </authorList>
    </citation>
    <scope>NUCLEOTIDE SEQUENCE [LARGE SCALE GENOMIC DNA]</scope>
    <source>
        <strain evidence="3 4">CFHS0054</strain>
    </source>
</reference>
<evidence type="ECO:0000313" key="4">
    <source>
        <dbReference type="Proteomes" id="UP000267164"/>
    </source>
</evidence>
<dbReference type="Gene3D" id="3.60.10.10">
    <property type="entry name" value="Endonuclease/exonuclease/phosphatase"/>
    <property type="match status" value="1"/>
</dbReference>
<dbReference type="EMBL" id="CP032568">
    <property type="protein sequence ID" value="AYF78522.1"/>
    <property type="molecule type" value="Genomic_DNA"/>
</dbReference>
<proteinExistence type="predicted"/>
<dbReference type="OrthoDB" id="2340043at2"/>
<dbReference type="RefSeq" id="WP_120743605.1">
    <property type="nucleotide sequence ID" value="NZ_CP032568.1"/>
</dbReference>
<keyword evidence="3" id="KW-0255">Endonuclease</keyword>
<feature type="transmembrane region" description="Helical" evidence="1">
    <location>
        <begin position="63"/>
        <end position="81"/>
    </location>
</feature>
<gene>
    <name evidence="3" type="ORF">D7D52_37125</name>
</gene>
<name>A0A386ZKZ0_9NOCA</name>
<dbReference type="GO" id="GO:0004519">
    <property type="term" value="F:endonuclease activity"/>
    <property type="evidence" value="ECO:0007669"/>
    <property type="project" value="UniProtKB-KW"/>
</dbReference>
<evidence type="ECO:0000256" key="1">
    <source>
        <dbReference type="SAM" id="Phobius"/>
    </source>
</evidence>
<dbReference type="KEGG" id="nyu:D7D52_37125"/>
<evidence type="ECO:0000313" key="3">
    <source>
        <dbReference type="EMBL" id="AYF78522.1"/>
    </source>
</evidence>
<dbReference type="InterPro" id="IPR005135">
    <property type="entry name" value="Endo/exonuclease/phosphatase"/>
</dbReference>
<protein>
    <submittedName>
        <fullName evidence="3">Endonuclease</fullName>
    </submittedName>
</protein>
<keyword evidence="4" id="KW-1185">Reference proteome</keyword>
<dbReference type="AlphaFoldDB" id="A0A386ZKZ0"/>
<keyword evidence="1" id="KW-0812">Transmembrane</keyword>
<keyword evidence="1" id="KW-0472">Membrane</keyword>